<dbReference type="CDD" id="cd00685">
    <property type="entry name" value="Trans_IPPS_HT"/>
    <property type="match status" value="1"/>
</dbReference>
<keyword evidence="5" id="KW-0460">Magnesium</keyword>
<dbReference type="RefSeq" id="WP_019226360.1">
    <property type="nucleotide sequence ID" value="NZ_CP007033.1"/>
</dbReference>
<comment type="cofactor">
    <cofactor evidence="1">
        <name>Mg(2+)</name>
        <dbReference type="ChEBI" id="CHEBI:18420"/>
    </cofactor>
</comment>
<keyword evidence="3 6" id="KW-0808">Transferase</keyword>
<dbReference type="Pfam" id="PF00348">
    <property type="entry name" value="polyprenyl_synt"/>
    <property type="match status" value="1"/>
</dbReference>
<dbReference type="PROSITE" id="PS00723">
    <property type="entry name" value="POLYPRENYL_SYNTHASE_1"/>
    <property type="match status" value="1"/>
</dbReference>
<evidence type="ECO:0000313" key="8">
    <source>
        <dbReference type="Proteomes" id="UP000018934"/>
    </source>
</evidence>
<proteinExistence type="inferred from homology"/>
<sequence>MKRQKLFREINADLKKVEKELDKFLNVDDPMFSQTCLYLLQAGGKRLRPSFTLLAGKFFDYRFEKLLPVTMAVELIHMATLIHDDVVDASLTRRGRPTLTAGWGNTVSMATGDYLLAKALELIVKIDNPAVSSILADVCIEMCQGEIQQIKSSYDTTQTLKQYLYRIQRKTALLIGLCCKLGAKVSNANPRQIWLMSKYGNYLGLAFQIVDDILDITANPKELGKPVGGDIRQGIITLPMIFALKDSSQKERLKDLLGRKTKTDAEVAEAIQLIIQAGGIDKSRKIVEQYIDKAKANLQELPDVPAKDALIELANYMGERSY</sequence>
<keyword evidence="8" id="KW-1185">Reference proteome</keyword>
<organism evidence="7 8">
    <name type="scientific">Dehalobacter restrictus (strain DSM 9455 / PER-K23)</name>
    <dbReference type="NCBI Taxonomy" id="871738"/>
    <lineage>
        <taxon>Bacteria</taxon>
        <taxon>Bacillati</taxon>
        <taxon>Bacillota</taxon>
        <taxon>Clostridia</taxon>
        <taxon>Eubacteriales</taxon>
        <taxon>Desulfitobacteriaceae</taxon>
        <taxon>Dehalobacter</taxon>
    </lineage>
</organism>
<keyword evidence="4" id="KW-0479">Metal-binding</keyword>
<evidence type="ECO:0000313" key="7">
    <source>
        <dbReference type="EMBL" id="AHF10259.1"/>
    </source>
</evidence>
<dbReference type="Proteomes" id="UP000018934">
    <property type="component" value="Chromosome"/>
</dbReference>
<evidence type="ECO:0000256" key="2">
    <source>
        <dbReference type="ARBA" id="ARBA00006706"/>
    </source>
</evidence>
<evidence type="ECO:0000256" key="4">
    <source>
        <dbReference type="ARBA" id="ARBA00022723"/>
    </source>
</evidence>
<dbReference type="InterPro" id="IPR033749">
    <property type="entry name" value="Polyprenyl_synt_CS"/>
</dbReference>
<dbReference type="InterPro" id="IPR000092">
    <property type="entry name" value="Polyprenyl_synt"/>
</dbReference>
<dbReference type="SUPFAM" id="SSF48576">
    <property type="entry name" value="Terpenoid synthases"/>
    <property type="match status" value="1"/>
</dbReference>
<evidence type="ECO:0000256" key="3">
    <source>
        <dbReference type="ARBA" id="ARBA00022679"/>
    </source>
</evidence>
<dbReference type="InterPro" id="IPR008949">
    <property type="entry name" value="Isoprenoid_synthase_dom_sf"/>
</dbReference>
<dbReference type="Gene3D" id="1.10.600.10">
    <property type="entry name" value="Farnesyl Diphosphate Synthase"/>
    <property type="match status" value="1"/>
</dbReference>
<accession>A0ABM5P6F8</accession>
<name>A0ABM5P6F8_DEHRP</name>
<evidence type="ECO:0000256" key="1">
    <source>
        <dbReference type="ARBA" id="ARBA00001946"/>
    </source>
</evidence>
<dbReference type="SFLD" id="SFLDS00005">
    <property type="entry name" value="Isoprenoid_Synthase_Type_I"/>
    <property type="match status" value="1"/>
</dbReference>
<protein>
    <submittedName>
        <fullName evidence="7">Heptaprenyl diphosphate synthase subunit II</fullName>
    </submittedName>
</protein>
<dbReference type="PANTHER" id="PTHR12001">
    <property type="entry name" value="GERANYLGERANYL PYROPHOSPHATE SYNTHASE"/>
    <property type="match status" value="1"/>
</dbReference>
<dbReference type="EMBL" id="CP007033">
    <property type="protein sequence ID" value="AHF10259.1"/>
    <property type="molecule type" value="Genomic_DNA"/>
</dbReference>
<evidence type="ECO:0000256" key="6">
    <source>
        <dbReference type="RuleBase" id="RU004466"/>
    </source>
</evidence>
<reference evidence="7 8" key="1">
    <citation type="journal article" date="2013" name="Stand. Genomic Sci.">
        <title>Complete genome sequence of Dehalobacter restrictus PER-K23(T.).</title>
        <authorList>
            <person name="Kruse T."/>
            <person name="Maillard J."/>
            <person name="Goodwin L."/>
            <person name="Woyke T."/>
            <person name="Teshima H."/>
            <person name="Bruce D."/>
            <person name="Detter C."/>
            <person name="Tapia R."/>
            <person name="Han C."/>
            <person name="Huntemann M."/>
            <person name="Wei C.L."/>
            <person name="Han J."/>
            <person name="Chen A."/>
            <person name="Kyrpides N."/>
            <person name="Szeto E."/>
            <person name="Markowitz V."/>
            <person name="Ivanova N."/>
            <person name="Pagani I."/>
            <person name="Pati A."/>
            <person name="Pitluck S."/>
            <person name="Nolan M."/>
            <person name="Holliger C."/>
            <person name="Smidt H."/>
        </authorList>
    </citation>
    <scope>NUCLEOTIDE SEQUENCE [LARGE SCALE GENOMIC DNA]</scope>
    <source>
        <strain evidence="8">DSM 9455</strain>
    </source>
</reference>
<evidence type="ECO:0000256" key="5">
    <source>
        <dbReference type="ARBA" id="ARBA00022842"/>
    </source>
</evidence>
<dbReference type="PROSITE" id="PS00444">
    <property type="entry name" value="POLYPRENYL_SYNTHASE_2"/>
    <property type="match status" value="1"/>
</dbReference>
<gene>
    <name evidence="7" type="ORF">DEHRE_09335</name>
</gene>
<comment type="similarity">
    <text evidence="2 6">Belongs to the FPP/GGPP synthase family.</text>
</comment>
<dbReference type="PANTHER" id="PTHR12001:SF69">
    <property type="entry name" value="ALL TRANS-POLYPRENYL-DIPHOSPHATE SYNTHASE PDSS1"/>
    <property type="match status" value="1"/>
</dbReference>